<feature type="transmembrane region" description="Helical" evidence="1">
    <location>
        <begin position="110"/>
        <end position="128"/>
    </location>
</feature>
<dbReference type="RefSeq" id="WP_148899609.1">
    <property type="nucleotide sequence ID" value="NZ_VNHY01000004.1"/>
</dbReference>
<keyword evidence="1" id="KW-0812">Transmembrane</keyword>
<accession>A0A5D3YGB0</accession>
<name>A0A5D3YGB0_9BACT</name>
<dbReference type="Proteomes" id="UP000324595">
    <property type="component" value="Unassembled WGS sequence"/>
</dbReference>
<sequence>MDSTKKPARHQQDNSQLNRMKIMHVLRRSWQEKFGEINEQQFDYLSDVSYMLAEQVPADVLLNDADILTPEDILATDIVGKAGLTKKYKPKIKPRVLDDLQKKGNRDSNIGAFLGLLGLIIIVAAALLI</sequence>
<proteinExistence type="predicted"/>
<reference evidence="2 3" key="1">
    <citation type="submission" date="2019-07" db="EMBL/GenBank/DDBJ databases">
        <title>Genomic Encyclopedia of Archaeal and Bacterial Type Strains, Phase II (KMG-II): from individual species to whole genera.</title>
        <authorList>
            <person name="Goeker M."/>
        </authorList>
    </citation>
    <scope>NUCLEOTIDE SEQUENCE [LARGE SCALE GENOMIC DNA]</scope>
    <source>
        <strain evidence="2 3">DSM 21935</strain>
    </source>
</reference>
<keyword evidence="1" id="KW-1133">Transmembrane helix</keyword>
<evidence type="ECO:0000256" key="1">
    <source>
        <dbReference type="SAM" id="Phobius"/>
    </source>
</evidence>
<evidence type="ECO:0000313" key="2">
    <source>
        <dbReference type="EMBL" id="TYP92043.1"/>
    </source>
</evidence>
<dbReference type="EMBL" id="VNHY01000004">
    <property type="protein sequence ID" value="TYP92043.1"/>
    <property type="molecule type" value="Genomic_DNA"/>
</dbReference>
<organism evidence="2 3">
    <name type="scientific">Fodinibius salinus</name>
    <dbReference type="NCBI Taxonomy" id="860790"/>
    <lineage>
        <taxon>Bacteria</taxon>
        <taxon>Pseudomonadati</taxon>
        <taxon>Balneolota</taxon>
        <taxon>Balneolia</taxon>
        <taxon>Balneolales</taxon>
        <taxon>Balneolaceae</taxon>
        <taxon>Fodinibius</taxon>
    </lineage>
</organism>
<keyword evidence="1" id="KW-0472">Membrane</keyword>
<comment type="caution">
    <text evidence="2">The sequence shown here is derived from an EMBL/GenBank/DDBJ whole genome shotgun (WGS) entry which is preliminary data.</text>
</comment>
<dbReference type="AlphaFoldDB" id="A0A5D3YGB0"/>
<gene>
    <name evidence="2" type="ORF">LX73_2289</name>
</gene>
<protein>
    <submittedName>
        <fullName evidence="2">Uncharacterized protein</fullName>
    </submittedName>
</protein>
<evidence type="ECO:0000313" key="3">
    <source>
        <dbReference type="Proteomes" id="UP000324595"/>
    </source>
</evidence>
<keyword evidence="3" id="KW-1185">Reference proteome</keyword>